<gene>
    <name evidence="10" type="ORF">FJU11_15125</name>
</gene>
<dbReference type="PROSITE" id="PS00086">
    <property type="entry name" value="CYTOCHROME_P450"/>
    <property type="match status" value="1"/>
</dbReference>
<dbReference type="Proteomes" id="UP000320314">
    <property type="component" value="Unassembled WGS sequence"/>
</dbReference>
<evidence type="ECO:0000256" key="9">
    <source>
        <dbReference type="RuleBase" id="RU000461"/>
    </source>
</evidence>
<evidence type="ECO:0000256" key="2">
    <source>
        <dbReference type="ARBA" id="ARBA00010617"/>
    </source>
</evidence>
<dbReference type="EMBL" id="VHLH01000031">
    <property type="protein sequence ID" value="TPW26404.1"/>
    <property type="molecule type" value="Genomic_DNA"/>
</dbReference>
<dbReference type="OrthoDB" id="9801155at2"/>
<dbReference type="SUPFAM" id="SSF48264">
    <property type="entry name" value="Cytochrome P450"/>
    <property type="match status" value="1"/>
</dbReference>
<evidence type="ECO:0000313" key="11">
    <source>
        <dbReference type="Proteomes" id="UP000320314"/>
    </source>
</evidence>
<evidence type="ECO:0000256" key="4">
    <source>
        <dbReference type="ARBA" id="ARBA00022723"/>
    </source>
</evidence>
<name>A0A506U096_9HYPH</name>
<keyword evidence="11" id="KW-1185">Reference proteome</keyword>
<dbReference type="Pfam" id="PF00067">
    <property type="entry name" value="p450"/>
    <property type="match status" value="1"/>
</dbReference>
<evidence type="ECO:0000256" key="7">
    <source>
        <dbReference type="ARBA" id="ARBA00023033"/>
    </source>
</evidence>
<protein>
    <submittedName>
        <fullName evidence="10">Cytochrome P450</fullName>
    </submittedName>
</protein>
<dbReference type="AlphaFoldDB" id="A0A506U096"/>
<keyword evidence="6 9" id="KW-0408">Iron</keyword>
<dbReference type="GO" id="GO:0016705">
    <property type="term" value="F:oxidoreductase activity, acting on paired donors, with incorporation or reduction of molecular oxygen"/>
    <property type="evidence" value="ECO:0007669"/>
    <property type="project" value="InterPro"/>
</dbReference>
<dbReference type="RefSeq" id="WP_141167916.1">
    <property type="nucleotide sequence ID" value="NZ_VHLH01000031.1"/>
</dbReference>
<comment type="function">
    <text evidence="8">Cytochromes P450 are a group of heme-thiolate monooxygenases. They oxidize a variety of structurally unrelated compounds, including steroids, fatty acids, and xenobiotics.</text>
</comment>
<keyword evidence="3 9" id="KW-0349">Heme</keyword>
<evidence type="ECO:0000256" key="8">
    <source>
        <dbReference type="ARBA" id="ARBA00043906"/>
    </source>
</evidence>
<dbReference type="CDD" id="cd20625">
    <property type="entry name" value="CYP164-like"/>
    <property type="match status" value="1"/>
</dbReference>
<dbReference type="GO" id="GO:0005506">
    <property type="term" value="F:iron ion binding"/>
    <property type="evidence" value="ECO:0007669"/>
    <property type="project" value="InterPro"/>
</dbReference>
<organism evidence="10 11">
    <name type="scientific">Pararhizobium mangrovi</name>
    <dbReference type="NCBI Taxonomy" id="2590452"/>
    <lineage>
        <taxon>Bacteria</taxon>
        <taxon>Pseudomonadati</taxon>
        <taxon>Pseudomonadota</taxon>
        <taxon>Alphaproteobacteria</taxon>
        <taxon>Hyphomicrobiales</taxon>
        <taxon>Rhizobiaceae</taxon>
        <taxon>Rhizobium/Agrobacterium group</taxon>
        <taxon>Pararhizobium</taxon>
    </lineage>
</organism>
<dbReference type="PRINTS" id="PR00359">
    <property type="entry name" value="BP450"/>
</dbReference>
<sequence length="412" mass="46147">MDLSSTVGGGHSRLAASSHDPALYADPYRTYAAIHRAGGTVFWEDLGHWCFAGHARVNDLLRDRRFGRQILHIATREELGMAPPASHVKDFDAAEAHSLLELEPPAHTRLRTLVNRAFVSRKVEGMRSEIEALAHNLIDSFESDGEVELLSRFGEVLPVTVIAWMLGLPATDGPKLLAWSHAMVRMYLFERTREDEVAANTASRAFTTYLLERIAEKRRRPGDDLLTHMITAERGGERLSDAECVSTAILLLNAGHEATVHQIGNAVRTILESDRDATTLFRTAERTAATVEECLRFDPPLHLFMRHVLADCEIDRIALKKGERIGLFLAAANRDPVHFEEPDRFDPDRTRKDHLSFGAGLHFCLGAPLARLELQIALPALFARLPGLRLAQKPQVADTFHFHGLERLDLFW</sequence>
<accession>A0A506U096</accession>
<dbReference type="GO" id="GO:0020037">
    <property type="term" value="F:heme binding"/>
    <property type="evidence" value="ECO:0007669"/>
    <property type="project" value="InterPro"/>
</dbReference>
<reference evidence="10 11" key="1">
    <citation type="submission" date="2019-06" db="EMBL/GenBank/DDBJ databases">
        <authorList>
            <person name="Li M."/>
        </authorList>
    </citation>
    <scope>NUCLEOTIDE SEQUENCE [LARGE SCALE GENOMIC DNA]</scope>
    <source>
        <strain evidence="10 11">BGMRC6574</strain>
    </source>
</reference>
<comment type="cofactor">
    <cofactor evidence="1">
        <name>heme</name>
        <dbReference type="ChEBI" id="CHEBI:30413"/>
    </cofactor>
</comment>
<dbReference type="InterPro" id="IPR002397">
    <property type="entry name" value="Cyt_P450_B"/>
</dbReference>
<dbReference type="PANTHER" id="PTHR46696:SF1">
    <property type="entry name" value="CYTOCHROME P450 YJIB-RELATED"/>
    <property type="match status" value="1"/>
</dbReference>
<dbReference type="PANTHER" id="PTHR46696">
    <property type="entry name" value="P450, PUTATIVE (EUROFUNG)-RELATED"/>
    <property type="match status" value="1"/>
</dbReference>
<keyword evidence="7 9" id="KW-0503">Monooxygenase</keyword>
<keyword evidence="5 9" id="KW-0560">Oxidoreductase</keyword>
<dbReference type="GO" id="GO:0004497">
    <property type="term" value="F:monooxygenase activity"/>
    <property type="evidence" value="ECO:0007669"/>
    <property type="project" value="UniProtKB-KW"/>
</dbReference>
<evidence type="ECO:0000256" key="6">
    <source>
        <dbReference type="ARBA" id="ARBA00023004"/>
    </source>
</evidence>
<comment type="caution">
    <text evidence="10">The sequence shown here is derived from an EMBL/GenBank/DDBJ whole genome shotgun (WGS) entry which is preliminary data.</text>
</comment>
<dbReference type="Gene3D" id="1.10.630.10">
    <property type="entry name" value="Cytochrome P450"/>
    <property type="match status" value="1"/>
</dbReference>
<dbReference type="FunFam" id="1.10.630.10:FF:000018">
    <property type="entry name" value="Cytochrome P450 monooxygenase"/>
    <property type="match status" value="1"/>
</dbReference>
<dbReference type="InterPro" id="IPR017972">
    <property type="entry name" value="Cyt_P450_CS"/>
</dbReference>
<evidence type="ECO:0000256" key="5">
    <source>
        <dbReference type="ARBA" id="ARBA00023002"/>
    </source>
</evidence>
<dbReference type="InterPro" id="IPR036396">
    <property type="entry name" value="Cyt_P450_sf"/>
</dbReference>
<proteinExistence type="inferred from homology"/>
<evidence type="ECO:0000313" key="10">
    <source>
        <dbReference type="EMBL" id="TPW26404.1"/>
    </source>
</evidence>
<evidence type="ECO:0000256" key="3">
    <source>
        <dbReference type="ARBA" id="ARBA00022617"/>
    </source>
</evidence>
<comment type="similarity">
    <text evidence="2 9">Belongs to the cytochrome P450 family.</text>
</comment>
<evidence type="ECO:0000256" key="1">
    <source>
        <dbReference type="ARBA" id="ARBA00001971"/>
    </source>
</evidence>
<keyword evidence="4 9" id="KW-0479">Metal-binding</keyword>
<dbReference type="InterPro" id="IPR001128">
    <property type="entry name" value="Cyt_P450"/>
</dbReference>